<proteinExistence type="predicted"/>
<evidence type="ECO:0000313" key="2">
    <source>
        <dbReference type="Proteomes" id="UP001196413"/>
    </source>
</evidence>
<comment type="caution">
    <text evidence="1">The sequence shown here is derived from an EMBL/GenBank/DDBJ whole genome shotgun (WGS) entry which is preliminary data.</text>
</comment>
<dbReference type="Proteomes" id="UP001196413">
    <property type="component" value="Unassembled WGS sequence"/>
</dbReference>
<dbReference type="EMBL" id="JAHQIW010006238">
    <property type="protein sequence ID" value="KAJ1368601.1"/>
    <property type="molecule type" value="Genomic_DNA"/>
</dbReference>
<keyword evidence="2" id="KW-1185">Reference proteome</keyword>
<dbReference type="AlphaFoldDB" id="A0AAD5WFW5"/>
<sequence>MTSGKVAVNSFGELVSPCQTSFLTSMEILLQNGDISVVKFLYSSRTIHVYRVGAPWLSRASINVSLSTESKAFFKSMKVSKIGNLCEGLRSSVCEGKRLFVILGISAFITLA</sequence>
<name>A0AAD5WFW5_PARTN</name>
<gene>
    <name evidence="1" type="ORF">KIN20_029767</name>
</gene>
<accession>A0AAD5WFW5</accession>
<organism evidence="1 2">
    <name type="scientific">Parelaphostrongylus tenuis</name>
    <name type="common">Meningeal worm</name>
    <dbReference type="NCBI Taxonomy" id="148309"/>
    <lineage>
        <taxon>Eukaryota</taxon>
        <taxon>Metazoa</taxon>
        <taxon>Ecdysozoa</taxon>
        <taxon>Nematoda</taxon>
        <taxon>Chromadorea</taxon>
        <taxon>Rhabditida</taxon>
        <taxon>Rhabditina</taxon>
        <taxon>Rhabditomorpha</taxon>
        <taxon>Strongyloidea</taxon>
        <taxon>Metastrongylidae</taxon>
        <taxon>Parelaphostrongylus</taxon>
    </lineage>
</organism>
<reference evidence="1" key="1">
    <citation type="submission" date="2021-06" db="EMBL/GenBank/DDBJ databases">
        <title>Parelaphostrongylus tenuis whole genome reference sequence.</title>
        <authorList>
            <person name="Garwood T.J."/>
            <person name="Larsen P.A."/>
            <person name="Fountain-Jones N.M."/>
            <person name="Garbe J.R."/>
            <person name="Macchietto M.G."/>
            <person name="Kania S.A."/>
            <person name="Gerhold R.W."/>
            <person name="Richards J.E."/>
            <person name="Wolf T.M."/>
        </authorList>
    </citation>
    <scope>NUCLEOTIDE SEQUENCE</scope>
    <source>
        <strain evidence="1">MNPRO001-30</strain>
        <tissue evidence="1">Meninges</tissue>
    </source>
</reference>
<protein>
    <submittedName>
        <fullName evidence="1">Uncharacterized protein</fullName>
    </submittedName>
</protein>
<evidence type="ECO:0000313" key="1">
    <source>
        <dbReference type="EMBL" id="KAJ1368601.1"/>
    </source>
</evidence>